<dbReference type="EMBL" id="KI674781">
    <property type="protein sequence ID" value="ETL32673.1"/>
    <property type="molecule type" value="Genomic_DNA"/>
</dbReference>
<dbReference type="AlphaFoldDB" id="W2IH57"/>
<gene>
    <name evidence="1" type="ORF">L916_14778</name>
</gene>
<protein>
    <submittedName>
        <fullName evidence="1">Uncharacterized protein</fullName>
    </submittedName>
</protein>
<evidence type="ECO:0000313" key="1">
    <source>
        <dbReference type="EMBL" id="ETL32673.1"/>
    </source>
</evidence>
<accession>W2IH57</accession>
<sequence>MGAARYDSEPENSPETVLSPAWFTSGFQVHHRGCATFKFMSSYSDLSGYLGSKGARLDTERRIVPSGVIVADGSFAARSFCSALVVARRKAATTTKKQVKRMMWSFN</sequence>
<reference evidence="1" key="1">
    <citation type="submission" date="2013-11" db="EMBL/GenBank/DDBJ databases">
        <title>The Genome Sequence of Phytophthora parasitica CJ05E6.</title>
        <authorList>
            <consortium name="The Broad Institute Genomics Platform"/>
            <person name="Russ C."/>
            <person name="Tyler B."/>
            <person name="Panabieres F."/>
            <person name="Shan W."/>
            <person name="Tripathy S."/>
            <person name="Grunwald N."/>
            <person name="Machado M."/>
            <person name="Johnson C.S."/>
            <person name="Arredondo F."/>
            <person name="Hong C."/>
            <person name="Coffey M."/>
            <person name="Young S.K."/>
            <person name="Zeng Q."/>
            <person name="Gargeya S."/>
            <person name="Fitzgerald M."/>
            <person name="Abouelleil A."/>
            <person name="Alvarado L."/>
            <person name="Chapman S.B."/>
            <person name="Gainer-Dewar J."/>
            <person name="Goldberg J."/>
            <person name="Griggs A."/>
            <person name="Gujja S."/>
            <person name="Hansen M."/>
            <person name="Howarth C."/>
            <person name="Imamovic A."/>
            <person name="Ireland A."/>
            <person name="Larimer J."/>
            <person name="McCowan C."/>
            <person name="Murphy C."/>
            <person name="Pearson M."/>
            <person name="Poon T.W."/>
            <person name="Priest M."/>
            <person name="Roberts A."/>
            <person name="Saif S."/>
            <person name="Shea T."/>
            <person name="Sykes S."/>
            <person name="Wortman J."/>
            <person name="Nusbaum C."/>
            <person name="Birren B."/>
        </authorList>
    </citation>
    <scope>NUCLEOTIDE SEQUENCE [LARGE SCALE GENOMIC DNA]</scope>
    <source>
        <strain evidence="1">CJ05E6</strain>
    </source>
</reference>
<name>W2IH57_PHYNI</name>
<proteinExistence type="predicted"/>
<feature type="non-terminal residue" evidence="1">
    <location>
        <position position="107"/>
    </location>
</feature>
<organism evidence="1">
    <name type="scientific">Phytophthora nicotianae</name>
    <name type="common">Potato buckeye rot agent</name>
    <name type="synonym">Phytophthora parasitica</name>
    <dbReference type="NCBI Taxonomy" id="4792"/>
    <lineage>
        <taxon>Eukaryota</taxon>
        <taxon>Sar</taxon>
        <taxon>Stramenopiles</taxon>
        <taxon>Oomycota</taxon>
        <taxon>Peronosporomycetes</taxon>
        <taxon>Peronosporales</taxon>
        <taxon>Peronosporaceae</taxon>
        <taxon>Phytophthora</taxon>
    </lineage>
</organism>
<dbReference type="Proteomes" id="UP000053864">
    <property type="component" value="Unassembled WGS sequence"/>
</dbReference>